<name>A0A6S7IH07_PARCT</name>
<proteinExistence type="predicted"/>
<comment type="caution">
    <text evidence="1">The sequence shown here is derived from an EMBL/GenBank/DDBJ whole genome shotgun (WGS) entry which is preliminary data.</text>
</comment>
<organism evidence="1 2">
    <name type="scientific">Paramuricea clavata</name>
    <name type="common">Red gorgonian</name>
    <name type="synonym">Violescent sea-whip</name>
    <dbReference type="NCBI Taxonomy" id="317549"/>
    <lineage>
        <taxon>Eukaryota</taxon>
        <taxon>Metazoa</taxon>
        <taxon>Cnidaria</taxon>
        <taxon>Anthozoa</taxon>
        <taxon>Octocorallia</taxon>
        <taxon>Malacalcyonacea</taxon>
        <taxon>Plexauridae</taxon>
        <taxon>Paramuricea</taxon>
    </lineage>
</organism>
<protein>
    <submittedName>
        <fullName evidence="1">Uncharacterized protein</fullName>
    </submittedName>
</protein>
<dbReference type="EMBL" id="CACRXK020005120">
    <property type="protein sequence ID" value="CAB4005192.1"/>
    <property type="molecule type" value="Genomic_DNA"/>
</dbReference>
<dbReference type="Proteomes" id="UP001152795">
    <property type="component" value="Unassembled WGS sequence"/>
</dbReference>
<keyword evidence="2" id="KW-1185">Reference proteome</keyword>
<gene>
    <name evidence="1" type="ORF">PACLA_8A008195</name>
</gene>
<accession>A0A6S7IH07</accession>
<sequence length="125" mass="14510">MDEKSCLYIKPFSGKANSRTKVRHIFHQVNQENLRHMFYRNGLQNFPENRTLDENVFFGLREKTSTSPVGSISLICCHLFHLKISRSEELASLCRQPNVLLDEDFVITHDSGRVGKHIVQSFQFV</sequence>
<reference evidence="1" key="1">
    <citation type="submission" date="2020-04" db="EMBL/GenBank/DDBJ databases">
        <authorList>
            <person name="Alioto T."/>
            <person name="Alioto T."/>
            <person name="Gomez Garrido J."/>
        </authorList>
    </citation>
    <scope>NUCLEOTIDE SEQUENCE</scope>
    <source>
        <strain evidence="1">A484AB</strain>
    </source>
</reference>
<evidence type="ECO:0000313" key="1">
    <source>
        <dbReference type="EMBL" id="CAB4005192.1"/>
    </source>
</evidence>
<dbReference type="AlphaFoldDB" id="A0A6S7IH07"/>
<evidence type="ECO:0000313" key="2">
    <source>
        <dbReference type="Proteomes" id="UP001152795"/>
    </source>
</evidence>